<dbReference type="EMBL" id="JBGNUJ010000004">
    <property type="protein sequence ID" value="KAL3960080.1"/>
    <property type="molecule type" value="Genomic_DNA"/>
</dbReference>
<reference evidence="1" key="1">
    <citation type="submission" date="2024-12" db="EMBL/GenBank/DDBJ databases">
        <title>Comparative genomics and development of molecular markers within Purpureocillium lilacinum and among Purpureocillium species.</title>
        <authorList>
            <person name="Yeh Z.-Y."/>
            <person name="Ni N.-T."/>
            <person name="Lo P.-H."/>
            <person name="Mushyakhwo K."/>
            <person name="Lin C.-F."/>
            <person name="Nai Y.-S."/>
        </authorList>
    </citation>
    <scope>NUCLEOTIDE SEQUENCE</scope>
    <source>
        <strain evidence="1">NCHU-NPUST-175</strain>
    </source>
</reference>
<protein>
    <submittedName>
        <fullName evidence="1">Uncharacterized protein</fullName>
    </submittedName>
</protein>
<evidence type="ECO:0000313" key="2">
    <source>
        <dbReference type="Proteomes" id="UP001638806"/>
    </source>
</evidence>
<dbReference type="Proteomes" id="UP001638806">
    <property type="component" value="Unassembled WGS sequence"/>
</dbReference>
<sequence length="243" mass="24593">MASSSTFEPETLCANSRPLPPRGTRDDGRANKAAGEIALVRAGQLPPPHRSSALLVWRRPRRGGGGDGSSTSSSSGGELQDPWMERLGPRQRAAAQARAGCDLEVGQARLPPLAAARQRARAGCQPPAPANAPAAEVEGSTGSGASTAPPAPPAPGSRAPQSPGPTPSRAASVNSLHPGYVPKPPSVQMGVAGVGGPRFASPRHALRARSAPVPSHILMGKGSLPARPAAQVLPPPARTASPQ</sequence>
<keyword evidence="2" id="KW-1185">Reference proteome</keyword>
<proteinExistence type="predicted"/>
<evidence type="ECO:0000313" key="1">
    <source>
        <dbReference type="EMBL" id="KAL3960080.1"/>
    </source>
</evidence>
<accession>A0ACC4DXL5</accession>
<name>A0ACC4DXL5_PURLI</name>
<comment type="caution">
    <text evidence="1">The sequence shown here is derived from an EMBL/GenBank/DDBJ whole genome shotgun (WGS) entry which is preliminary data.</text>
</comment>
<gene>
    <name evidence="1" type="ORF">ACCO45_005197</name>
</gene>
<organism evidence="1 2">
    <name type="scientific">Purpureocillium lilacinum</name>
    <name type="common">Paecilomyces lilacinus</name>
    <dbReference type="NCBI Taxonomy" id="33203"/>
    <lineage>
        <taxon>Eukaryota</taxon>
        <taxon>Fungi</taxon>
        <taxon>Dikarya</taxon>
        <taxon>Ascomycota</taxon>
        <taxon>Pezizomycotina</taxon>
        <taxon>Sordariomycetes</taxon>
        <taxon>Hypocreomycetidae</taxon>
        <taxon>Hypocreales</taxon>
        <taxon>Ophiocordycipitaceae</taxon>
        <taxon>Purpureocillium</taxon>
    </lineage>
</organism>